<sequence>MKSGETNTPTLSTITYPHQNTMLENGKPEQSKQDTSKRQTQTHNTCHPHDEYHHTHRTNNKTHPIHRSPAEQDLKGENLG</sequence>
<dbReference type="EMBL" id="OW240917">
    <property type="protein sequence ID" value="CAH2300261.1"/>
    <property type="molecule type" value="Genomic_DNA"/>
</dbReference>
<keyword evidence="3" id="KW-1185">Reference proteome</keyword>
<evidence type="ECO:0000256" key="1">
    <source>
        <dbReference type="SAM" id="MobiDB-lite"/>
    </source>
</evidence>
<feature type="compositionally biased region" description="Polar residues" evidence="1">
    <location>
        <begin position="1"/>
        <end position="23"/>
    </location>
</feature>
<evidence type="ECO:0000313" key="3">
    <source>
        <dbReference type="Proteomes" id="UP001295444"/>
    </source>
</evidence>
<accession>A0AAD1WDQ5</accession>
<feature type="compositionally biased region" description="Basic residues" evidence="1">
    <location>
        <begin position="54"/>
        <end position="66"/>
    </location>
</feature>
<protein>
    <submittedName>
        <fullName evidence="2">Uncharacterized protein</fullName>
    </submittedName>
</protein>
<feature type="region of interest" description="Disordered" evidence="1">
    <location>
        <begin position="1"/>
        <end position="80"/>
    </location>
</feature>
<gene>
    <name evidence="2" type="ORF">PECUL_23A025915</name>
</gene>
<dbReference type="Proteomes" id="UP001295444">
    <property type="component" value="Chromosome 06"/>
</dbReference>
<name>A0AAD1WDQ5_PELCU</name>
<feature type="compositionally biased region" description="Basic and acidic residues" evidence="1">
    <location>
        <begin position="26"/>
        <end position="37"/>
    </location>
</feature>
<dbReference type="AlphaFoldDB" id="A0AAD1WDQ5"/>
<proteinExistence type="predicted"/>
<evidence type="ECO:0000313" key="2">
    <source>
        <dbReference type="EMBL" id="CAH2300261.1"/>
    </source>
</evidence>
<reference evidence="2" key="1">
    <citation type="submission" date="2022-03" db="EMBL/GenBank/DDBJ databases">
        <authorList>
            <person name="Alioto T."/>
            <person name="Alioto T."/>
            <person name="Gomez Garrido J."/>
        </authorList>
    </citation>
    <scope>NUCLEOTIDE SEQUENCE</scope>
</reference>
<feature type="compositionally biased region" description="Basic and acidic residues" evidence="1">
    <location>
        <begin position="68"/>
        <end position="80"/>
    </location>
</feature>
<organism evidence="2 3">
    <name type="scientific">Pelobates cultripes</name>
    <name type="common">Western spadefoot toad</name>
    <dbReference type="NCBI Taxonomy" id="61616"/>
    <lineage>
        <taxon>Eukaryota</taxon>
        <taxon>Metazoa</taxon>
        <taxon>Chordata</taxon>
        <taxon>Craniata</taxon>
        <taxon>Vertebrata</taxon>
        <taxon>Euteleostomi</taxon>
        <taxon>Amphibia</taxon>
        <taxon>Batrachia</taxon>
        <taxon>Anura</taxon>
        <taxon>Pelobatoidea</taxon>
        <taxon>Pelobatidae</taxon>
        <taxon>Pelobates</taxon>
    </lineage>
</organism>